<dbReference type="Proteomes" id="UP000182486">
    <property type="component" value="Unassembled WGS sequence"/>
</dbReference>
<dbReference type="EMBL" id="MEIA01000488">
    <property type="protein sequence ID" value="OJF10213.1"/>
    <property type="molecule type" value="Genomic_DNA"/>
</dbReference>
<comment type="caution">
    <text evidence="2">The sequence shown here is derived from an EMBL/GenBank/DDBJ whole genome shotgun (WGS) entry which is preliminary data.</text>
</comment>
<keyword evidence="3" id="KW-1185">Reference proteome</keyword>
<evidence type="ECO:0000256" key="1">
    <source>
        <dbReference type="SAM" id="SignalP"/>
    </source>
</evidence>
<evidence type="ECO:0000313" key="3">
    <source>
        <dbReference type="Proteomes" id="UP000182486"/>
    </source>
</evidence>
<reference evidence="2 3" key="1">
    <citation type="submission" date="2016-09" db="EMBL/GenBank/DDBJ databases">
        <title>Couchioplanes caeruleus draft genome sequence.</title>
        <authorList>
            <person name="Sheehan J."/>
            <person name="Caffrey P."/>
        </authorList>
    </citation>
    <scope>NUCLEOTIDE SEQUENCE [LARGE SCALE GENOMIC DNA]</scope>
    <source>
        <strain evidence="2 3">DSM 43634</strain>
    </source>
</reference>
<proteinExistence type="predicted"/>
<evidence type="ECO:0008006" key="4">
    <source>
        <dbReference type="Google" id="ProtNLM"/>
    </source>
</evidence>
<protein>
    <recommendedName>
        <fullName evidence="4">Secreted protein</fullName>
    </recommendedName>
</protein>
<dbReference type="AlphaFoldDB" id="A0A1K0FBJ4"/>
<gene>
    <name evidence="2" type="ORF">BG844_33190</name>
</gene>
<name>A0A1K0FBJ4_9ACTN</name>
<organism evidence="2 3">
    <name type="scientific">Couchioplanes caeruleus subsp. caeruleus</name>
    <dbReference type="NCBI Taxonomy" id="56427"/>
    <lineage>
        <taxon>Bacteria</taxon>
        <taxon>Bacillati</taxon>
        <taxon>Actinomycetota</taxon>
        <taxon>Actinomycetes</taxon>
        <taxon>Micromonosporales</taxon>
        <taxon>Micromonosporaceae</taxon>
        <taxon>Couchioplanes</taxon>
    </lineage>
</organism>
<sequence>MTMAQRQTTTAALAITATLVTLWGATPAAAALPSPPAQGVKMVGATYGHAYVVNDVAVHPARQWYAAGPGSNDSTGYIDYVIRTDIGRYTVWLPGLHSSGVAVITEVNGAGHGAYCGVTDVVAIMDRDVPGTDIEVACFSAGSLTVSVSPTPGGTPAGVAVNATFALTYTYLALTAPGRPPRSEEPSAYLRATRPTVSFYQPDLAYQYNSTGDHNTVERVGTGEYLVRLPTLDTLAGDAMVSGYGPGNHRCAVRDQVRSGAMWLVVVACRTAEGIPADVPFVLLRGA</sequence>
<feature type="chain" id="PRO_5012001147" description="Secreted protein" evidence="1">
    <location>
        <begin position="31"/>
        <end position="287"/>
    </location>
</feature>
<feature type="signal peptide" evidence="1">
    <location>
        <begin position="1"/>
        <end position="30"/>
    </location>
</feature>
<keyword evidence="1" id="KW-0732">Signal</keyword>
<evidence type="ECO:0000313" key="2">
    <source>
        <dbReference type="EMBL" id="OJF10213.1"/>
    </source>
</evidence>
<accession>A0A1K0FBJ4</accession>